<dbReference type="AlphaFoldDB" id="A0A439D5E6"/>
<feature type="transmembrane region" description="Helical" evidence="1">
    <location>
        <begin position="110"/>
        <end position="129"/>
    </location>
</feature>
<protein>
    <submittedName>
        <fullName evidence="2">Uncharacterized protein</fullName>
    </submittedName>
</protein>
<evidence type="ECO:0000256" key="1">
    <source>
        <dbReference type="SAM" id="Phobius"/>
    </source>
</evidence>
<dbReference type="InterPro" id="IPR025363">
    <property type="entry name" value="DUF4267"/>
</dbReference>
<evidence type="ECO:0000313" key="3">
    <source>
        <dbReference type="Proteomes" id="UP000286045"/>
    </source>
</evidence>
<name>A0A439D5E6_9PEZI</name>
<reference evidence="2 3" key="1">
    <citation type="submission" date="2018-12" db="EMBL/GenBank/DDBJ databases">
        <title>Draft genome sequence of Xylaria grammica IHI A82.</title>
        <authorList>
            <person name="Buettner E."/>
            <person name="Kellner H."/>
        </authorList>
    </citation>
    <scope>NUCLEOTIDE SEQUENCE [LARGE SCALE GENOMIC DNA]</scope>
    <source>
        <strain evidence="2 3">IHI A82</strain>
    </source>
</reference>
<feature type="transmembrane region" description="Helical" evidence="1">
    <location>
        <begin position="7"/>
        <end position="28"/>
    </location>
</feature>
<organism evidence="2 3">
    <name type="scientific">Xylaria grammica</name>
    <dbReference type="NCBI Taxonomy" id="363999"/>
    <lineage>
        <taxon>Eukaryota</taxon>
        <taxon>Fungi</taxon>
        <taxon>Dikarya</taxon>
        <taxon>Ascomycota</taxon>
        <taxon>Pezizomycotina</taxon>
        <taxon>Sordariomycetes</taxon>
        <taxon>Xylariomycetidae</taxon>
        <taxon>Xylariales</taxon>
        <taxon>Xylariaceae</taxon>
        <taxon>Xylaria</taxon>
    </lineage>
</organism>
<dbReference type="Proteomes" id="UP000286045">
    <property type="component" value="Unassembled WGS sequence"/>
</dbReference>
<feature type="transmembrane region" description="Helical" evidence="1">
    <location>
        <begin position="77"/>
        <end position="98"/>
    </location>
</feature>
<comment type="caution">
    <text evidence="2">The sequence shown here is derived from an EMBL/GenBank/DDBJ whole genome shotgun (WGS) entry which is preliminary data.</text>
</comment>
<keyword evidence="1" id="KW-0472">Membrane</keyword>
<proteinExistence type="predicted"/>
<keyword evidence="1" id="KW-0812">Transmembrane</keyword>
<sequence length="130" mass="14069">MFGHFRFGHIPALIAGSTMAFGGLWPMFDPRGAMLDFGFPARVDTPAAAPVFVVGNARTTCLGFLMLLFYSRQQFTVVDTCLAVVGAYAGAVDSYVVWKEGNPRMALFRLVSSGFLSTWGYLGWTAAAGR</sequence>
<accession>A0A439D5E6</accession>
<dbReference type="Pfam" id="PF14087">
    <property type="entry name" value="DUF4267"/>
    <property type="match status" value="1"/>
</dbReference>
<dbReference type="EMBL" id="RYZI01000146">
    <property type="protein sequence ID" value="RWA09618.1"/>
    <property type="molecule type" value="Genomic_DNA"/>
</dbReference>
<feature type="transmembrane region" description="Helical" evidence="1">
    <location>
        <begin position="48"/>
        <end position="70"/>
    </location>
</feature>
<keyword evidence="1" id="KW-1133">Transmembrane helix</keyword>
<gene>
    <name evidence="2" type="ORF">EKO27_g5488</name>
</gene>
<evidence type="ECO:0000313" key="2">
    <source>
        <dbReference type="EMBL" id="RWA09618.1"/>
    </source>
</evidence>
<keyword evidence="3" id="KW-1185">Reference proteome</keyword>